<evidence type="ECO:0000256" key="2">
    <source>
        <dbReference type="ARBA" id="ARBA00005076"/>
    </source>
</evidence>
<evidence type="ECO:0000256" key="4">
    <source>
        <dbReference type="ARBA" id="ARBA00010584"/>
    </source>
</evidence>
<dbReference type="STRING" id="1424294.Gferi_25670"/>
<feature type="binding site" evidence="15">
    <location>
        <position position="156"/>
    </location>
    <ligand>
        <name>substrate</name>
    </ligand>
</feature>
<dbReference type="RefSeq" id="WP_069980953.1">
    <property type="nucleotide sequence ID" value="NZ_CP017269.1"/>
</dbReference>
<dbReference type="SUPFAM" id="SSF55347">
    <property type="entry name" value="Glyceraldehyde-3-phosphate dehydrogenase-like, C-terminal domain"/>
    <property type="match status" value="1"/>
</dbReference>
<evidence type="ECO:0000313" key="18">
    <source>
        <dbReference type="EMBL" id="AOT72644.1"/>
    </source>
</evidence>
<feature type="binding site" evidence="15">
    <location>
        <position position="314"/>
    </location>
    <ligand>
        <name>NADP(+)</name>
        <dbReference type="ChEBI" id="CHEBI:58349"/>
    </ligand>
</feature>
<evidence type="ECO:0000256" key="14">
    <source>
        <dbReference type="ARBA" id="ARBA00047891"/>
    </source>
</evidence>
<dbReference type="NCBIfam" id="TIGR01296">
    <property type="entry name" value="asd_B"/>
    <property type="match status" value="1"/>
</dbReference>
<dbReference type="Pfam" id="PF02774">
    <property type="entry name" value="Semialdhyde_dhC"/>
    <property type="match status" value="1"/>
</dbReference>
<evidence type="ECO:0000256" key="11">
    <source>
        <dbReference type="ARBA" id="ARBA00023002"/>
    </source>
</evidence>
<comment type="subunit">
    <text evidence="5 15">Homodimer.</text>
</comment>
<evidence type="ECO:0000256" key="10">
    <source>
        <dbReference type="ARBA" id="ARBA00022915"/>
    </source>
</evidence>
<sequence>MQKYTIAVVGAMGAVGREMLKTLEQRNFPVKKIKPLDIPSNAGKKITFQEEPIAVEAAVSGAFKDVDIALFSAGADASKVLAPTAVTEGAVVIDNSSAWRMDENVPLVIPEVNPEDLSWHKGLIANPNCSTIQMLVALKPLHDRYNIKRIVVSTYQAVSGTGQKAIVELNQQVQDYVTGQPIKSNVYPYQIAFNALPHIDVFLENGYSKEEMKMVFETKKIMDKNISVSATTVRIPVFRSHSESINIETEKPFKIDEVVTTLNEAPGIIVVDNLTAANYPLAIDAEGKDEVFVGRIRRDFSIDNGLNLWVVADNLRKGAALNAIQIAETLVQKALI</sequence>
<evidence type="ECO:0000256" key="7">
    <source>
        <dbReference type="ARBA" id="ARBA00022605"/>
    </source>
</evidence>
<dbReference type="Gene3D" id="3.40.50.720">
    <property type="entry name" value="NAD(P)-binding Rossmann-like Domain"/>
    <property type="match status" value="1"/>
</dbReference>
<dbReference type="Proteomes" id="UP000095743">
    <property type="component" value="Chromosome"/>
</dbReference>
<dbReference type="CDD" id="cd02316">
    <property type="entry name" value="VcASADH2_like_N"/>
    <property type="match status" value="1"/>
</dbReference>
<accession>A0A1D8GPG1</accession>
<dbReference type="AlphaFoldDB" id="A0A1D8GPG1"/>
<name>A0A1D8GPG1_9FIRM</name>
<evidence type="ECO:0000256" key="8">
    <source>
        <dbReference type="ARBA" id="ARBA00022697"/>
    </source>
</evidence>
<dbReference type="CDD" id="cd18131">
    <property type="entry name" value="ASADH_C_bac_euk_like"/>
    <property type="match status" value="1"/>
</dbReference>
<keyword evidence="10 15" id="KW-0220">Diaminopimelate biosynthesis</keyword>
<evidence type="ECO:0000256" key="9">
    <source>
        <dbReference type="ARBA" id="ARBA00022857"/>
    </source>
</evidence>
<evidence type="ECO:0000256" key="5">
    <source>
        <dbReference type="ARBA" id="ARBA00011738"/>
    </source>
</evidence>
<dbReference type="InterPro" id="IPR012280">
    <property type="entry name" value="Semialdhyde_DH_dimer_dom"/>
</dbReference>
<evidence type="ECO:0000313" key="19">
    <source>
        <dbReference type="Proteomes" id="UP000095743"/>
    </source>
</evidence>
<dbReference type="GO" id="GO:0009097">
    <property type="term" value="P:isoleucine biosynthetic process"/>
    <property type="evidence" value="ECO:0007669"/>
    <property type="project" value="UniProtKB-UniRule"/>
</dbReference>
<dbReference type="Gene3D" id="3.30.360.10">
    <property type="entry name" value="Dihydrodipicolinate Reductase, domain 2"/>
    <property type="match status" value="1"/>
</dbReference>
<dbReference type="InterPro" id="IPR000534">
    <property type="entry name" value="Semialdehyde_DH_NAD-bd"/>
</dbReference>
<dbReference type="InterPro" id="IPR012080">
    <property type="entry name" value="Asp_semialdehyde_DH"/>
</dbReference>
<protein>
    <recommendedName>
        <fullName evidence="6 15">Aspartate-semialdehyde dehydrogenase</fullName>
        <shortName evidence="15">ASA dehydrogenase</shortName>
        <shortName evidence="15">ASADH</shortName>
        <ecNumber evidence="6 15">1.2.1.11</ecNumber>
    </recommendedName>
    <alternativeName>
        <fullName evidence="15">Aspartate-beta-semialdehyde dehydrogenase</fullName>
    </alternativeName>
</protein>
<dbReference type="PANTHER" id="PTHR46278">
    <property type="entry name" value="DEHYDROGENASE, PUTATIVE-RELATED"/>
    <property type="match status" value="1"/>
</dbReference>
<evidence type="ECO:0000256" key="13">
    <source>
        <dbReference type="ARBA" id="ARBA00023167"/>
    </source>
</evidence>
<gene>
    <name evidence="15" type="primary">asd</name>
    <name evidence="18" type="ORF">Gferi_25670</name>
</gene>
<feature type="domain" description="Semialdehyde dehydrogenase NAD-binding" evidence="17">
    <location>
        <begin position="5"/>
        <end position="120"/>
    </location>
</feature>
<proteinExistence type="inferred from homology"/>
<comment type="caution">
    <text evidence="15">Lacks conserved residue(s) required for the propagation of feature annotation.</text>
</comment>
<feature type="binding site" evidence="15">
    <location>
        <position position="181"/>
    </location>
    <ligand>
        <name>NADP(+)</name>
        <dbReference type="ChEBI" id="CHEBI:58349"/>
    </ligand>
</feature>
<organism evidence="18 19">
    <name type="scientific">Geosporobacter ferrireducens</name>
    <dbReference type="NCBI Taxonomy" id="1424294"/>
    <lineage>
        <taxon>Bacteria</taxon>
        <taxon>Bacillati</taxon>
        <taxon>Bacillota</taxon>
        <taxon>Clostridia</taxon>
        <taxon>Peptostreptococcales</taxon>
        <taxon>Thermotaleaceae</taxon>
        <taxon>Geosporobacter</taxon>
    </lineage>
</organism>
<keyword evidence="19" id="KW-1185">Reference proteome</keyword>
<comment type="pathway">
    <text evidence="2 15">Amino-acid biosynthesis; L-lysine biosynthesis via DAP pathway; (S)-tetrahydrodipicolinate from L-aspartate: step 2/4.</text>
</comment>
<dbReference type="HAMAP" id="MF_02121">
    <property type="entry name" value="ASADH"/>
    <property type="match status" value="1"/>
</dbReference>
<dbReference type="OrthoDB" id="9805684at2"/>
<reference evidence="18 19" key="1">
    <citation type="submission" date="2016-09" db="EMBL/GenBank/DDBJ databases">
        <title>Genomic analysis reveals versatility of anaerobic energy metabolism of Geosporobacter ferrireducens IRF9 of phylum Firmicutes.</title>
        <authorList>
            <person name="Kim S.-J."/>
        </authorList>
    </citation>
    <scope>NUCLEOTIDE SEQUENCE [LARGE SCALE GENOMIC DNA]</scope>
    <source>
        <strain evidence="18 19">IRF9</strain>
    </source>
</reference>
<feature type="binding site" evidence="15">
    <location>
        <position position="100"/>
    </location>
    <ligand>
        <name>phosphate</name>
        <dbReference type="ChEBI" id="CHEBI:43474"/>
    </ligand>
</feature>
<dbReference type="GO" id="GO:0009089">
    <property type="term" value="P:lysine biosynthetic process via diaminopimelate"/>
    <property type="evidence" value="ECO:0007669"/>
    <property type="project" value="UniProtKB-UniRule"/>
</dbReference>
<dbReference type="PIRSF" id="PIRSF000148">
    <property type="entry name" value="ASA_dh"/>
    <property type="match status" value="1"/>
</dbReference>
<comment type="similarity">
    <text evidence="4 15">Belongs to the aspartate-semialdehyde dehydrogenase family.</text>
</comment>
<evidence type="ECO:0000256" key="6">
    <source>
        <dbReference type="ARBA" id="ARBA00013120"/>
    </source>
</evidence>
<dbReference type="GO" id="GO:0050661">
    <property type="term" value="F:NADP binding"/>
    <property type="evidence" value="ECO:0007669"/>
    <property type="project" value="UniProtKB-UniRule"/>
</dbReference>
<dbReference type="PANTHER" id="PTHR46278:SF2">
    <property type="entry name" value="ASPARTATE-SEMIALDEHYDE DEHYDROGENASE"/>
    <property type="match status" value="1"/>
</dbReference>
<evidence type="ECO:0000259" key="17">
    <source>
        <dbReference type="SMART" id="SM00859"/>
    </source>
</evidence>
<keyword evidence="9 15" id="KW-0521">NADP</keyword>
<evidence type="ECO:0000256" key="16">
    <source>
        <dbReference type="PIRSR" id="PIRSR000148-1"/>
    </source>
</evidence>
<comment type="catalytic activity">
    <reaction evidence="14 15">
        <text>L-aspartate 4-semialdehyde + phosphate + NADP(+) = 4-phospho-L-aspartate + NADPH + H(+)</text>
        <dbReference type="Rhea" id="RHEA:24284"/>
        <dbReference type="ChEBI" id="CHEBI:15378"/>
        <dbReference type="ChEBI" id="CHEBI:43474"/>
        <dbReference type="ChEBI" id="CHEBI:57535"/>
        <dbReference type="ChEBI" id="CHEBI:57783"/>
        <dbReference type="ChEBI" id="CHEBI:58349"/>
        <dbReference type="ChEBI" id="CHEBI:537519"/>
        <dbReference type="EC" id="1.2.1.11"/>
    </reaction>
</comment>
<keyword evidence="11 15" id="KW-0560">Oxidoreductase</keyword>
<dbReference type="UniPathway" id="UPA00050">
    <property type="reaction ID" value="UER00463"/>
</dbReference>
<dbReference type="InterPro" id="IPR005986">
    <property type="entry name" value="Asp_semialdehyde_DH_beta"/>
</dbReference>
<comment type="pathway">
    <text evidence="1 15">Amino-acid biosynthesis; L-methionine biosynthesis via de novo pathway; L-homoserine from L-aspartate: step 2/3.</text>
</comment>
<keyword evidence="12 15" id="KW-0457">Lysine biosynthesis</keyword>
<comment type="pathway">
    <text evidence="3 15">Amino-acid biosynthesis; L-threonine biosynthesis; L-threonine from L-aspartate: step 2/5.</text>
</comment>
<evidence type="ECO:0000256" key="12">
    <source>
        <dbReference type="ARBA" id="ARBA00023154"/>
    </source>
</evidence>
<evidence type="ECO:0000256" key="1">
    <source>
        <dbReference type="ARBA" id="ARBA00005021"/>
    </source>
</evidence>
<feature type="active site" description="Proton acceptor" evidence="15 16">
    <location>
        <position position="241"/>
    </location>
</feature>
<dbReference type="GO" id="GO:0009088">
    <property type="term" value="P:threonine biosynthetic process"/>
    <property type="evidence" value="ECO:0007669"/>
    <property type="project" value="UniProtKB-UniRule"/>
</dbReference>
<dbReference type="GO" id="GO:0019877">
    <property type="term" value="P:diaminopimelate biosynthetic process"/>
    <property type="evidence" value="ECO:0007669"/>
    <property type="project" value="UniProtKB-UniRule"/>
</dbReference>
<dbReference type="GO" id="GO:0051287">
    <property type="term" value="F:NAD binding"/>
    <property type="evidence" value="ECO:0007669"/>
    <property type="project" value="InterPro"/>
</dbReference>
<feature type="active site" description="Acyl-thioester intermediate" evidence="15 16">
    <location>
        <position position="129"/>
    </location>
</feature>
<dbReference type="UniPathway" id="UPA00051">
    <property type="reaction ID" value="UER00464"/>
</dbReference>
<feature type="binding site" evidence="15">
    <location>
        <position position="234"/>
    </location>
    <ligand>
        <name>substrate</name>
    </ligand>
</feature>
<dbReference type="SMART" id="SM00859">
    <property type="entry name" value="Semialdhyde_dh"/>
    <property type="match status" value="1"/>
</dbReference>
<dbReference type="EC" id="1.2.1.11" evidence="6 15"/>
<dbReference type="SUPFAM" id="SSF51735">
    <property type="entry name" value="NAD(P)-binding Rossmann-fold domains"/>
    <property type="match status" value="1"/>
</dbReference>
<dbReference type="EMBL" id="CP017269">
    <property type="protein sequence ID" value="AOT72644.1"/>
    <property type="molecule type" value="Genomic_DNA"/>
</dbReference>
<dbReference type="UniPathway" id="UPA00034">
    <property type="reaction ID" value="UER00016"/>
</dbReference>
<dbReference type="NCBIfam" id="NF011456">
    <property type="entry name" value="PRK14874.1"/>
    <property type="match status" value="1"/>
</dbReference>
<keyword evidence="8 15" id="KW-0791">Threonine biosynthesis</keyword>
<dbReference type="GO" id="GO:0046983">
    <property type="term" value="F:protein dimerization activity"/>
    <property type="evidence" value="ECO:0007669"/>
    <property type="project" value="InterPro"/>
</dbReference>
<keyword evidence="13 15" id="KW-0486">Methionine biosynthesis</keyword>
<comment type="function">
    <text evidence="15">Catalyzes the NADPH-dependent formation of L-aspartate-semialdehyde (L-ASA) by the reductive dephosphorylation of L-aspartyl-4-phosphate.</text>
</comment>
<dbReference type="GO" id="GO:0004073">
    <property type="term" value="F:aspartate-semialdehyde dehydrogenase activity"/>
    <property type="evidence" value="ECO:0007669"/>
    <property type="project" value="UniProtKB-UniRule"/>
</dbReference>
<dbReference type="InterPro" id="IPR036291">
    <property type="entry name" value="NAD(P)-bd_dom_sf"/>
</dbReference>
<dbReference type="GO" id="GO:0071266">
    <property type="term" value="P:'de novo' L-methionine biosynthetic process"/>
    <property type="evidence" value="ECO:0007669"/>
    <property type="project" value="UniProtKB-UniRule"/>
</dbReference>
<evidence type="ECO:0000256" key="15">
    <source>
        <dbReference type="HAMAP-Rule" id="MF_02121"/>
    </source>
</evidence>
<dbReference type="KEGG" id="gfe:Gferi_25670"/>
<keyword evidence="7 15" id="KW-0028">Amino-acid biosynthesis</keyword>
<feature type="binding site" evidence="15">
    <location>
        <begin position="159"/>
        <end position="160"/>
    </location>
    <ligand>
        <name>NADP(+)</name>
        <dbReference type="ChEBI" id="CHEBI:58349"/>
    </ligand>
</feature>
<evidence type="ECO:0000256" key="3">
    <source>
        <dbReference type="ARBA" id="ARBA00005097"/>
    </source>
</evidence>
<dbReference type="Pfam" id="PF01118">
    <property type="entry name" value="Semialdhyde_dh"/>
    <property type="match status" value="1"/>
</dbReference>